<evidence type="ECO:0000313" key="2">
    <source>
        <dbReference type="EMBL" id="GEK19952.1"/>
    </source>
</evidence>
<gene>
    <name evidence="2" type="ORF">CXY01_04720</name>
</gene>
<name>A0A510UZ56_9CELL</name>
<comment type="caution">
    <text evidence="2">The sequence shown here is derived from an EMBL/GenBank/DDBJ whole genome shotgun (WGS) entry which is preliminary data.</text>
</comment>
<proteinExistence type="predicted"/>
<evidence type="ECO:0000256" key="1">
    <source>
        <dbReference type="SAM" id="Phobius"/>
    </source>
</evidence>
<keyword evidence="1" id="KW-1133">Transmembrane helix</keyword>
<dbReference type="RefSeq" id="WP_146925432.1">
    <property type="nucleotide sequence ID" value="NZ_BJUB01000001.1"/>
</dbReference>
<feature type="transmembrane region" description="Helical" evidence="1">
    <location>
        <begin position="12"/>
        <end position="33"/>
    </location>
</feature>
<keyword evidence="3" id="KW-1185">Reference proteome</keyword>
<keyword evidence="1" id="KW-0812">Transmembrane</keyword>
<organism evidence="2 3">
    <name type="scientific">Cellulomonas xylanilytica</name>
    <dbReference type="NCBI Taxonomy" id="233583"/>
    <lineage>
        <taxon>Bacteria</taxon>
        <taxon>Bacillati</taxon>
        <taxon>Actinomycetota</taxon>
        <taxon>Actinomycetes</taxon>
        <taxon>Micrococcales</taxon>
        <taxon>Cellulomonadaceae</taxon>
        <taxon>Cellulomonas</taxon>
    </lineage>
</organism>
<dbReference type="AlphaFoldDB" id="A0A510UZ56"/>
<evidence type="ECO:0000313" key="3">
    <source>
        <dbReference type="Proteomes" id="UP000321118"/>
    </source>
</evidence>
<keyword evidence="1" id="KW-0472">Membrane</keyword>
<dbReference type="EMBL" id="BJUB01000001">
    <property type="protein sequence ID" value="GEK19952.1"/>
    <property type="molecule type" value="Genomic_DNA"/>
</dbReference>
<feature type="transmembrane region" description="Helical" evidence="1">
    <location>
        <begin position="39"/>
        <end position="59"/>
    </location>
</feature>
<reference evidence="2 3" key="1">
    <citation type="submission" date="2019-07" db="EMBL/GenBank/DDBJ databases">
        <title>Whole genome shotgun sequence of Cellulomonas xylanilytica NBRC 101102.</title>
        <authorList>
            <person name="Hosoyama A."/>
            <person name="Uohara A."/>
            <person name="Ohji S."/>
            <person name="Ichikawa N."/>
        </authorList>
    </citation>
    <scope>NUCLEOTIDE SEQUENCE [LARGE SCALE GENOMIC DNA]</scope>
    <source>
        <strain evidence="2 3">NBRC 101102</strain>
    </source>
</reference>
<dbReference type="Proteomes" id="UP000321118">
    <property type="component" value="Unassembled WGS sequence"/>
</dbReference>
<sequence>MVTTSRTWLRTTLATLVTLIVVGSLVVLAVVAVASFGTWAWLVLSAVAVALWVTPTWVAPDAPHRMGLGLALRFLPDLWRWARAGTSRVDVPRAEHATHRALDEEQPAPRRW</sequence>
<protein>
    <submittedName>
        <fullName evidence="2">Uncharacterized protein</fullName>
    </submittedName>
</protein>
<accession>A0A510UZ56</accession>